<keyword evidence="2" id="KW-1185">Reference proteome</keyword>
<gene>
    <name evidence="1" type="ORF">PR048_021949</name>
</gene>
<evidence type="ECO:0000313" key="1">
    <source>
        <dbReference type="EMBL" id="KAJ8877494.1"/>
    </source>
</evidence>
<name>A0ABQ9GZM9_9NEOP</name>
<evidence type="ECO:0000313" key="2">
    <source>
        <dbReference type="Proteomes" id="UP001159363"/>
    </source>
</evidence>
<dbReference type="Proteomes" id="UP001159363">
    <property type="component" value="Chromosome 7"/>
</dbReference>
<reference evidence="1 2" key="1">
    <citation type="submission" date="2023-02" db="EMBL/GenBank/DDBJ databases">
        <title>LHISI_Scaffold_Assembly.</title>
        <authorList>
            <person name="Stuart O.P."/>
            <person name="Cleave R."/>
            <person name="Magrath M.J.L."/>
            <person name="Mikheyev A.S."/>
        </authorList>
    </citation>
    <scope>NUCLEOTIDE SEQUENCE [LARGE SCALE GENOMIC DNA]</scope>
    <source>
        <strain evidence="1">Daus_M_001</strain>
        <tissue evidence="1">Leg muscle</tissue>
    </source>
</reference>
<organism evidence="1 2">
    <name type="scientific">Dryococelus australis</name>
    <dbReference type="NCBI Taxonomy" id="614101"/>
    <lineage>
        <taxon>Eukaryota</taxon>
        <taxon>Metazoa</taxon>
        <taxon>Ecdysozoa</taxon>
        <taxon>Arthropoda</taxon>
        <taxon>Hexapoda</taxon>
        <taxon>Insecta</taxon>
        <taxon>Pterygota</taxon>
        <taxon>Neoptera</taxon>
        <taxon>Polyneoptera</taxon>
        <taxon>Phasmatodea</taxon>
        <taxon>Verophasmatodea</taxon>
        <taxon>Anareolatae</taxon>
        <taxon>Phasmatidae</taxon>
        <taxon>Eurycanthinae</taxon>
        <taxon>Dryococelus</taxon>
    </lineage>
</organism>
<accession>A0ABQ9GZM9</accession>
<sequence>MNNVGKQPVPLHGRCKYFCFLFEHMSTFGYPVTTSDSVAVIVYYLNKIGRKVSRFMDDVYSGPHWANVFFGRQKALLRVANVPKTHIFNFGKTNITDDPGQSKMVTTCGNKYQHKIVNSSKFSVTLMFCGGVQLEKFSHPMKCINILNYGPLGAREVQLIPNIIPLRLDGSLEQPLPLRSGIWWSVIFANCLAKKR</sequence>
<dbReference type="EMBL" id="JARBHB010000008">
    <property type="protein sequence ID" value="KAJ8877494.1"/>
    <property type="molecule type" value="Genomic_DNA"/>
</dbReference>
<protein>
    <submittedName>
        <fullName evidence="1">Uncharacterized protein</fullName>
    </submittedName>
</protein>
<comment type="caution">
    <text evidence="1">The sequence shown here is derived from an EMBL/GenBank/DDBJ whole genome shotgun (WGS) entry which is preliminary data.</text>
</comment>
<proteinExistence type="predicted"/>